<dbReference type="PANTHER" id="PTHR39168:SF2">
    <property type="entry name" value="HTH-TYPE TRANSCRIPTIONAL REGULATOR CMTR"/>
    <property type="match status" value="1"/>
</dbReference>
<dbReference type="AlphaFoldDB" id="A0A1L7CIP5"/>
<dbReference type="CDD" id="cd00090">
    <property type="entry name" value="HTH_ARSR"/>
    <property type="match status" value="1"/>
</dbReference>
<keyword evidence="3" id="KW-1185">Reference proteome</keyword>
<name>A0A1L7CIP5_9CORY</name>
<dbReference type="KEGG" id="caqu:CAQU_12610"/>
<dbReference type="GO" id="GO:0032791">
    <property type="term" value="F:lead ion binding"/>
    <property type="evidence" value="ECO:0007669"/>
    <property type="project" value="TreeGrafter"/>
</dbReference>
<evidence type="ECO:0000313" key="2">
    <source>
        <dbReference type="EMBL" id="APT85737.1"/>
    </source>
</evidence>
<dbReference type="OrthoDB" id="3401849at2"/>
<gene>
    <name evidence="2" type="ORF">CAQU_12610</name>
</gene>
<feature type="domain" description="HTH arsR-type" evidence="1">
    <location>
        <begin position="3"/>
        <end position="97"/>
    </location>
</feature>
<dbReference type="PRINTS" id="PR00778">
    <property type="entry name" value="HTHARSR"/>
</dbReference>
<reference evidence="2 3" key="1">
    <citation type="submission" date="2014-08" db="EMBL/GenBank/DDBJ databases">
        <title>Complete genome sequence of Corynebacterium aquilae S-613T(T) (=DSM 44791(T)), isolated from the choana of a healthy golden eagle.</title>
        <authorList>
            <person name="Ruckert C."/>
            <person name="Albersmeier A."/>
            <person name="Winkler A."/>
            <person name="Kalinowski J."/>
        </authorList>
    </citation>
    <scope>NUCLEOTIDE SEQUENCE [LARGE SCALE GENOMIC DNA]</scope>
    <source>
        <strain evidence="2 3">S-613</strain>
    </source>
</reference>
<dbReference type="SMART" id="SM00418">
    <property type="entry name" value="HTH_ARSR"/>
    <property type="match status" value="1"/>
</dbReference>
<protein>
    <recommendedName>
        <fullName evidence="1">HTH arsR-type domain-containing protein</fullName>
    </recommendedName>
</protein>
<proteinExistence type="predicted"/>
<dbReference type="PANTHER" id="PTHR39168">
    <property type="entry name" value="TRANSCRIPTIONAL REGULATOR-RELATED"/>
    <property type="match status" value="1"/>
</dbReference>
<dbReference type="InterPro" id="IPR001845">
    <property type="entry name" value="HTH_ArsR_DNA-bd_dom"/>
</dbReference>
<dbReference type="RefSeq" id="WP_075728130.1">
    <property type="nucleotide sequence ID" value="NZ_CP009245.1"/>
</dbReference>
<dbReference type="PROSITE" id="PS50987">
    <property type="entry name" value="HTH_ARSR_2"/>
    <property type="match status" value="1"/>
</dbReference>
<dbReference type="EMBL" id="CP009245">
    <property type="protein sequence ID" value="APT85737.1"/>
    <property type="molecule type" value="Genomic_DNA"/>
</dbReference>
<dbReference type="InterPro" id="IPR036388">
    <property type="entry name" value="WH-like_DNA-bd_sf"/>
</dbReference>
<dbReference type="GO" id="GO:0003677">
    <property type="term" value="F:DNA binding"/>
    <property type="evidence" value="ECO:0007669"/>
    <property type="project" value="TreeGrafter"/>
</dbReference>
<dbReference type="Proteomes" id="UP000185478">
    <property type="component" value="Chromosome"/>
</dbReference>
<dbReference type="InterPro" id="IPR011991">
    <property type="entry name" value="ArsR-like_HTH"/>
</dbReference>
<dbReference type="GO" id="GO:0097063">
    <property type="term" value="F:cadmium ion sensor activity"/>
    <property type="evidence" value="ECO:0007669"/>
    <property type="project" value="TreeGrafter"/>
</dbReference>
<dbReference type="Gene3D" id="1.10.10.10">
    <property type="entry name" value="Winged helix-like DNA-binding domain superfamily/Winged helix DNA-binding domain"/>
    <property type="match status" value="1"/>
</dbReference>
<dbReference type="GO" id="GO:0046686">
    <property type="term" value="P:response to cadmium ion"/>
    <property type="evidence" value="ECO:0007669"/>
    <property type="project" value="TreeGrafter"/>
</dbReference>
<dbReference type="Pfam" id="PF01022">
    <property type="entry name" value="HTH_5"/>
    <property type="match status" value="1"/>
</dbReference>
<dbReference type="GO" id="GO:0003700">
    <property type="term" value="F:DNA-binding transcription factor activity"/>
    <property type="evidence" value="ECO:0007669"/>
    <property type="project" value="InterPro"/>
</dbReference>
<accession>A0A1L7CIP5</accession>
<dbReference type="STRING" id="1431546.CAQU_12610"/>
<dbReference type="InterPro" id="IPR052543">
    <property type="entry name" value="HTH_Metal-responsive_Reg"/>
</dbReference>
<dbReference type="SUPFAM" id="SSF46785">
    <property type="entry name" value="Winged helix' DNA-binding domain"/>
    <property type="match status" value="1"/>
</dbReference>
<evidence type="ECO:0000259" key="1">
    <source>
        <dbReference type="PROSITE" id="PS50987"/>
    </source>
</evidence>
<dbReference type="InterPro" id="IPR036390">
    <property type="entry name" value="WH_DNA-bd_sf"/>
</dbReference>
<sequence>MPTHDTRLDTVRRIGRALADPTRATILLELLDSPQYPADLAEKLQQSRSNVSNHLSCLKDCGIIQGHTEGRKVLYSIANQELKDALNALLEVTLEHTTDVICIDDCNTVEEYASRRGNQP</sequence>
<dbReference type="NCBIfam" id="NF033788">
    <property type="entry name" value="HTH_metalloreg"/>
    <property type="match status" value="1"/>
</dbReference>
<organism evidence="2 3">
    <name type="scientific">Corynebacterium aquilae DSM 44791</name>
    <dbReference type="NCBI Taxonomy" id="1431546"/>
    <lineage>
        <taxon>Bacteria</taxon>
        <taxon>Bacillati</taxon>
        <taxon>Actinomycetota</taxon>
        <taxon>Actinomycetes</taxon>
        <taxon>Mycobacteriales</taxon>
        <taxon>Corynebacteriaceae</taxon>
        <taxon>Corynebacterium</taxon>
    </lineage>
</organism>
<dbReference type="GO" id="GO:0010288">
    <property type="term" value="P:response to lead ion"/>
    <property type="evidence" value="ECO:0007669"/>
    <property type="project" value="TreeGrafter"/>
</dbReference>
<evidence type="ECO:0000313" key="3">
    <source>
        <dbReference type="Proteomes" id="UP000185478"/>
    </source>
</evidence>